<dbReference type="EMBL" id="JAPMOU010000027">
    <property type="protein sequence ID" value="MDE1463975.1"/>
    <property type="molecule type" value="Genomic_DNA"/>
</dbReference>
<gene>
    <name evidence="7" type="ORF">ORQ98_18640</name>
</gene>
<dbReference type="InterPro" id="IPR023885">
    <property type="entry name" value="4Fe4S-binding_SPASM_dom"/>
</dbReference>
<dbReference type="PANTHER" id="PTHR11228:SF7">
    <property type="entry name" value="PQQA PEPTIDE CYCLASE"/>
    <property type="match status" value="1"/>
</dbReference>
<dbReference type="Pfam" id="PF13186">
    <property type="entry name" value="SPASM"/>
    <property type="match status" value="1"/>
</dbReference>
<reference evidence="7 8" key="1">
    <citation type="submission" date="2022-11" db="EMBL/GenBank/DDBJ databases">
        <title>Spartinivicinus poritis sp. nov., isolated from scleractinian coral Porites lutea.</title>
        <authorList>
            <person name="Zhang G."/>
            <person name="Cai L."/>
            <person name="Wei Q."/>
        </authorList>
    </citation>
    <scope>NUCLEOTIDE SEQUENCE [LARGE SCALE GENOMIC DNA]</scope>
    <source>
        <strain evidence="7 8">A2-2</strain>
    </source>
</reference>
<keyword evidence="4" id="KW-0408">Iron</keyword>
<dbReference type="SFLD" id="SFLDG01386">
    <property type="entry name" value="main_SPASM_domain-containing"/>
    <property type="match status" value="1"/>
</dbReference>
<keyword evidence="8" id="KW-1185">Reference proteome</keyword>
<dbReference type="Gene3D" id="3.20.20.70">
    <property type="entry name" value="Aldolase class I"/>
    <property type="match status" value="1"/>
</dbReference>
<proteinExistence type="predicted"/>
<accession>A0ABT5UC69</accession>
<sequence>MKVAKQIYILQGASRAACYDLTRMRCWPIDERELQLLRQLARGHSPRAGADNLKSLVLMRRRGWIEPGRPVAKNLELPLATNRAPNSKVHHVWLELTKSCNLTCSHCYAESGPTVNRTNELSTSEWISVVEEVLSYGVNVLTFIGGEPTIRLDLAETLAKLVRETNPKIKLRMFSNFSIPSRMQALRSFVEAYDVEIGTAIYGINAKQHDEMTGVTGSFARTMNAIEMMRTGGVDVFVGMYVDLSAPAYKKECIEWLRSIGIKRYEVIAPSQVGRGVIKLWKMKKSKNSNKKIFSFTERNFNNAGVGHNCFLDHFAIKPNGDVSPCIMMRNYNYGNIKDTSINRILKTALYEKISSLSKDNIEGCSECEFRYACFDCRPDAMANQSNLKTKPACGYDPRLPLDAELNE</sequence>
<dbReference type="SUPFAM" id="SSF102114">
    <property type="entry name" value="Radical SAM enzymes"/>
    <property type="match status" value="1"/>
</dbReference>
<organism evidence="7 8">
    <name type="scientific">Spartinivicinus poritis</name>
    <dbReference type="NCBI Taxonomy" id="2994640"/>
    <lineage>
        <taxon>Bacteria</taxon>
        <taxon>Pseudomonadati</taxon>
        <taxon>Pseudomonadota</taxon>
        <taxon>Gammaproteobacteria</taxon>
        <taxon>Oceanospirillales</taxon>
        <taxon>Zooshikellaceae</taxon>
        <taxon>Spartinivicinus</taxon>
    </lineage>
</organism>
<evidence type="ECO:0000313" key="8">
    <source>
        <dbReference type="Proteomes" id="UP001528823"/>
    </source>
</evidence>
<dbReference type="NCBIfam" id="TIGR04085">
    <property type="entry name" value="rSAM_more_4Fe4S"/>
    <property type="match status" value="1"/>
</dbReference>
<evidence type="ECO:0000256" key="4">
    <source>
        <dbReference type="ARBA" id="ARBA00023004"/>
    </source>
</evidence>
<evidence type="ECO:0000259" key="6">
    <source>
        <dbReference type="PROSITE" id="PS51918"/>
    </source>
</evidence>
<dbReference type="InterPro" id="IPR013785">
    <property type="entry name" value="Aldolase_TIM"/>
</dbReference>
<dbReference type="InterPro" id="IPR058240">
    <property type="entry name" value="rSAM_sf"/>
</dbReference>
<keyword evidence="2" id="KW-0949">S-adenosyl-L-methionine</keyword>
<dbReference type="PROSITE" id="PS51918">
    <property type="entry name" value="RADICAL_SAM"/>
    <property type="match status" value="1"/>
</dbReference>
<name>A0ABT5UC69_9GAMM</name>
<dbReference type="SFLD" id="SFLDS00029">
    <property type="entry name" value="Radical_SAM"/>
    <property type="match status" value="1"/>
</dbReference>
<comment type="caution">
    <text evidence="7">The sequence shown here is derived from an EMBL/GenBank/DDBJ whole genome shotgun (WGS) entry which is preliminary data.</text>
</comment>
<feature type="domain" description="Radical SAM core" evidence="6">
    <location>
        <begin position="86"/>
        <end position="304"/>
    </location>
</feature>
<dbReference type="PANTHER" id="PTHR11228">
    <property type="entry name" value="RADICAL SAM DOMAIN PROTEIN"/>
    <property type="match status" value="1"/>
</dbReference>
<dbReference type="InterPro" id="IPR007197">
    <property type="entry name" value="rSAM"/>
</dbReference>
<dbReference type="CDD" id="cd01335">
    <property type="entry name" value="Radical_SAM"/>
    <property type="match status" value="1"/>
</dbReference>
<evidence type="ECO:0000256" key="2">
    <source>
        <dbReference type="ARBA" id="ARBA00022691"/>
    </source>
</evidence>
<comment type="cofactor">
    <cofactor evidence="1">
        <name>[4Fe-4S] cluster</name>
        <dbReference type="ChEBI" id="CHEBI:49883"/>
    </cofactor>
</comment>
<dbReference type="InterPro" id="IPR050377">
    <property type="entry name" value="Radical_SAM_PqqE_MftC-like"/>
</dbReference>
<evidence type="ECO:0000256" key="5">
    <source>
        <dbReference type="ARBA" id="ARBA00023014"/>
    </source>
</evidence>
<keyword evidence="5" id="KW-0411">Iron-sulfur</keyword>
<keyword evidence="3" id="KW-0479">Metal-binding</keyword>
<dbReference type="SFLD" id="SFLDG01067">
    <property type="entry name" value="SPASM/twitch_domain_containing"/>
    <property type="match status" value="1"/>
</dbReference>
<protein>
    <submittedName>
        <fullName evidence="7">Radical SAM protein</fullName>
    </submittedName>
</protein>
<dbReference type="Pfam" id="PF04055">
    <property type="entry name" value="Radical_SAM"/>
    <property type="match status" value="1"/>
</dbReference>
<dbReference type="Proteomes" id="UP001528823">
    <property type="component" value="Unassembled WGS sequence"/>
</dbReference>
<evidence type="ECO:0000256" key="3">
    <source>
        <dbReference type="ARBA" id="ARBA00022723"/>
    </source>
</evidence>
<evidence type="ECO:0000256" key="1">
    <source>
        <dbReference type="ARBA" id="ARBA00001966"/>
    </source>
</evidence>
<evidence type="ECO:0000313" key="7">
    <source>
        <dbReference type="EMBL" id="MDE1463975.1"/>
    </source>
</evidence>
<dbReference type="RefSeq" id="WP_274690307.1">
    <property type="nucleotide sequence ID" value="NZ_JAPMOU010000027.1"/>
</dbReference>